<sequence>MKESARRICRSTINNEFTTAAISELKFAIRKNAAIMPRIVRTVCFAASQKPPLESHLNQPPPPDHPPPPPAGPPGRPLCRLLSTSTPHFSNSVFFCPRAFSSAFLASSCNKNCAQFVCNFEFS</sequence>
<feature type="region of interest" description="Disordered" evidence="1">
    <location>
        <begin position="52"/>
        <end position="78"/>
    </location>
</feature>
<proteinExistence type="predicted"/>
<evidence type="ECO:0000313" key="2">
    <source>
        <dbReference type="EMBL" id="JAD92757.1"/>
    </source>
</evidence>
<protein>
    <submittedName>
        <fullName evidence="2">Uncharacterized protein</fullName>
    </submittedName>
</protein>
<organism evidence="2">
    <name type="scientific">Arundo donax</name>
    <name type="common">Giant reed</name>
    <name type="synonym">Donax arundinaceus</name>
    <dbReference type="NCBI Taxonomy" id="35708"/>
    <lineage>
        <taxon>Eukaryota</taxon>
        <taxon>Viridiplantae</taxon>
        <taxon>Streptophyta</taxon>
        <taxon>Embryophyta</taxon>
        <taxon>Tracheophyta</taxon>
        <taxon>Spermatophyta</taxon>
        <taxon>Magnoliopsida</taxon>
        <taxon>Liliopsida</taxon>
        <taxon>Poales</taxon>
        <taxon>Poaceae</taxon>
        <taxon>PACMAD clade</taxon>
        <taxon>Arundinoideae</taxon>
        <taxon>Arundineae</taxon>
        <taxon>Arundo</taxon>
    </lineage>
</organism>
<dbReference type="AlphaFoldDB" id="A0A0A9E9U9"/>
<feature type="compositionally biased region" description="Pro residues" evidence="1">
    <location>
        <begin position="59"/>
        <end position="76"/>
    </location>
</feature>
<evidence type="ECO:0000256" key="1">
    <source>
        <dbReference type="SAM" id="MobiDB-lite"/>
    </source>
</evidence>
<reference evidence="2" key="2">
    <citation type="journal article" date="2015" name="Data Brief">
        <title>Shoot transcriptome of the giant reed, Arundo donax.</title>
        <authorList>
            <person name="Barrero R.A."/>
            <person name="Guerrero F.D."/>
            <person name="Moolhuijzen P."/>
            <person name="Goolsby J.A."/>
            <person name="Tidwell J."/>
            <person name="Bellgard S.E."/>
            <person name="Bellgard M.I."/>
        </authorList>
    </citation>
    <scope>NUCLEOTIDE SEQUENCE</scope>
    <source>
        <tissue evidence="2">Shoot tissue taken approximately 20 cm above the soil surface</tissue>
    </source>
</reference>
<dbReference type="EMBL" id="GBRH01205138">
    <property type="protein sequence ID" value="JAD92757.1"/>
    <property type="molecule type" value="Transcribed_RNA"/>
</dbReference>
<name>A0A0A9E9U9_ARUDO</name>
<reference evidence="2" key="1">
    <citation type="submission" date="2014-09" db="EMBL/GenBank/DDBJ databases">
        <authorList>
            <person name="Magalhaes I.L.F."/>
            <person name="Oliveira U."/>
            <person name="Santos F.R."/>
            <person name="Vidigal T.H.D.A."/>
            <person name="Brescovit A.D."/>
            <person name="Santos A.J."/>
        </authorList>
    </citation>
    <scope>NUCLEOTIDE SEQUENCE</scope>
    <source>
        <tissue evidence="2">Shoot tissue taken approximately 20 cm above the soil surface</tissue>
    </source>
</reference>
<accession>A0A0A9E9U9</accession>